<dbReference type="InterPro" id="IPR013249">
    <property type="entry name" value="RNA_pol_sigma70_r4_t2"/>
</dbReference>
<evidence type="ECO:0000256" key="1">
    <source>
        <dbReference type="ARBA" id="ARBA00010641"/>
    </source>
</evidence>
<dbReference type="PANTHER" id="PTHR43133">
    <property type="entry name" value="RNA POLYMERASE ECF-TYPE SIGMA FACTO"/>
    <property type="match status" value="1"/>
</dbReference>
<dbReference type="InterPro" id="IPR007627">
    <property type="entry name" value="RNA_pol_sigma70_r2"/>
</dbReference>
<keyword evidence="4" id="KW-0804">Transcription</keyword>
<accession>C2G584</accession>
<dbReference type="Proteomes" id="UP000006241">
    <property type="component" value="Unassembled WGS sequence"/>
</dbReference>
<evidence type="ECO:0000313" key="8">
    <source>
        <dbReference type="Proteomes" id="UP000006241"/>
    </source>
</evidence>
<dbReference type="InterPro" id="IPR036388">
    <property type="entry name" value="WH-like_DNA-bd_sf"/>
</dbReference>
<dbReference type="Gene3D" id="1.10.1740.10">
    <property type="match status" value="1"/>
</dbReference>
<feature type="domain" description="RNA polymerase sigma factor 70 region 4 type 2" evidence="6">
    <location>
        <begin position="124"/>
        <end position="176"/>
    </location>
</feature>
<feature type="domain" description="RNA polymerase sigma-70 region 2" evidence="5">
    <location>
        <begin position="27"/>
        <end position="93"/>
    </location>
</feature>
<dbReference type="InterPro" id="IPR013324">
    <property type="entry name" value="RNA_pol_sigma_r3/r4-like"/>
</dbReference>
<dbReference type="CDD" id="cd06171">
    <property type="entry name" value="Sigma70_r4"/>
    <property type="match status" value="1"/>
</dbReference>
<evidence type="ECO:0000256" key="3">
    <source>
        <dbReference type="ARBA" id="ARBA00023082"/>
    </source>
</evidence>
<comment type="caution">
    <text evidence="7">The sequence shown here is derived from an EMBL/GenBank/DDBJ whole genome shotgun (WGS) entry which is preliminary data.</text>
</comment>
<dbReference type="RefSeq" id="WP_003004982.1">
    <property type="nucleotide sequence ID" value="NZ_GG668630.1"/>
</dbReference>
<dbReference type="Pfam" id="PF04542">
    <property type="entry name" value="Sigma70_r2"/>
    <property type="match status" value="1"/>
</dbReference>
<dbReference type="Pfam" id="PF08281">
    <property type="entry name" value="Sigma70_r4_2"/>
    <property type="match status" value="1"/>
</dbReference>
<dbReference type="PANTHER" id="PTHR43133:SF46">
    <property type="entry name" value="RNA POLYMERASE SIGMA-70 FACTOR ECF SUBFAMILY"/>
    <property type="match status" value="1"/>
</dbReference>
<organism evidence="7 8">
    <name type="scientific">Sphingobacterium spiritivorum ATCC 33300</name>
    <dbReference type="NCBI Taxonomy" id="525372"/>
    <lineage>
        <taxon>Bacteria</taxon>
        <taxon>Pseudomonadati</taxon>
        <taxon>Bacteroidota</taxon>
        <taxon>Sphingobacteriia</taxon>
        <taxon>Sphingobacteriales</taxon>
        <taxon>Sphingobacteriaceae</taxon>
        <taxon>Sphingobacterium</taxon>
    </lineage>
</organism>
<evidence type="ECO:0000256" key="4">
    <source>
        <dbReference type="ARBA" id="ARBA00023163"/>
    </source>
</evidence>
<dbReference type="InterPro" id="IPR014284">
    <property type="entry name" value="RNA_pol_sigma-70_dom"/>
</dbReference>
<comment type="similarity">
    <text evidence="1">Belongs to the sigma-70 factor family. ECF subfamily.</text>
</comment>
<evidence type="ECO:0000259" key="6">
    <source>
        <dbReference type="Pfam" id="PF08281"/>
    </source>
</evidence>
<dbReference type="NCBIfam" id="TIGR02937">
    <property type="entry name" value="sigma70-ECF"/>
    <property type="match status" value="1"/>
</dbReference>
<name>C2G584_SPHSI</name>
<dbReference type="InterPro" id="IPR039425">
    <property type="entry name" value="RNA_pol_sigma-70-like"/>
</dbReference>
<dbReference type="GO" id="GO:0006352">
    <property type="term" value="P:DNA-templated transcription initiation"/>
    <property type="evidence" value="ECO:0007669"/>
    <property type="project" value="InterPro"/>
</dbReference>
<proteinExistence type="inferred from homology"/>
<dbReference type="AlphaFoldDB" id="C2G584"/>
<evidence type="ECO:0000313" key="7">
    <source>
        <dbReference type="EMBL" id="EEI89593.1"/>
    </source>
</evidence>
<dbReference type="GO" id="GO:0003677">
    <property type="term" value="F:DNA binding"/>
    <property type="evidence" value="ECO:0007669"/>
    <property type="project" value="InterPro"/>
</dbReference>
<protein>
    <submittedName>
        <fullName evidence="7">RNA polymerase sigma-70 factor</fullName>
    </submittedName>
</protein>
<dbReference type="SUPFAM" id="SSF88659">
    <property type="entry name" value="Sigma3 and sigma4 domains of RNA polymerase sigma factors"/>
    <property type="match status" value="1"/>
</dbReference>
<reference evidence="7 8" key="1">
    <citation type="submission" date="2009-01" db="EMBL/GenBank/DDBJ databases">
        <authorList>
            <person name="Qin X."/>
            <person name="Bachman B."/>
            <person name="Battles P."/>
            <person name="Bell A."/>
            <person name="Bess C."/>
            <person name="Bickham C."/>
            <person name="Chaboub L."/>
            <person name="Chen D."/>
            <person name="Coyle M."/>
            <person name="Deiros D.R."/>
            <person name="Dinh H."/>
            <person name="Forbes L."/>
            <person name="Fowler G."/>
            <person name="Francisco L."/>
            <person name="Fu Q."/>
            <person name="Gubbala S."/>
            <person name="Hale W."/>
            <person name="Han Y."/>
            <person name="Hemphill L."/>
            <person name="Highlander S.K."/>
            <person name="Hirani K."/>
            <person name="Hogues M."/>
            <person name="Jackson L."/>
            <person name="Jakkamsetti A."/>
            <person name="Javaid M."/>
            <person name="Jiang H."/>
            <person name="Korchina V."/>
            <person name="Kovar C."/>
            <person name="Lara F."/>
            <person name="Lee S."/>
            <person name="Mata R."/>
            <person name="Mathew T."/>
            <person name="Moen C."/>
            <person name="Morales K."/>
            <person name="Munidasa M."/>
            <person name="Nazareth L."/>
            <person name="Ngo R."/>
            <person name="Nguyen L."/>
            <person name="Okwuonu G."/>
            <person name="Ongeri F."/>
            <person name="Patil S."/>
            <person name="Petrosino J."/>
            <person name="Pham C."/>
            <person name="Pham P."/>
            <person name="Pu L.-L."/>
            <person name="Puazo M."/>
            <person name="Raj R."/>
            <person name="Reid J."/>
            <person name="Rouhana J."/>
            <person name="Saada N."/>
            <person name="Shang Y."/>
            <person name="Simmons D."/>
            <person name="Thornton R."/>
            <person name="Warren J."/>
            <person name="Weissenberger G."/>
            <person name="Zhang J."/>
            <person name="Zhang L."/>
            <person name="Zhou C."/>
            <person name="Zhu D."/>
            <person name="Muzny D."/>
            <person name="Worley K."/>
            <person name="Gibbs R."/>
        </authorList>
    </citation>
    <scope>NUCLEOTIDE SEQUENCE [LARGE SCALE GENOMIC DNA]</scope>
    <source>
        <strain evidence="7 8">ATCC 33300</strain>
    </source>
</reference>
<dbReference type="EMBL" id="ACHB01000101">
    <property type="protein sequence ID" value="EEI89593.1"/>
    <property type="molecule type" value="Genomic_DNA"/>
</dbReference>
<sequence>MNISTEHIYLPLLAKIANHDQHAFSELYDMFYPSLSRHILQKIDDSSVAEDLLHDLFLSLWKNRENLLKIESLPAYLYSSCRYLVIAYYQKKTAVEYYDDLSDYDLLLEEQPLEERLHYRYVLDIVEQEIENLPEKSKQIFKLSREEFKTNKEIAKDFDISESTVENHINKAIKRLKSVTRHFFHFFL</sequence>
<dbReference type="SUPFAM" id="SSF88946">
    <property type="entry name" value="Sigma2 domain of RNA polymerase sigma factors"/>
    <property type="match status" value="1"/>
</dbReference>
<keyword evidence="2" id="KW-0805">Transcription regulation</keyword>
<dbReference type="HOGENOM" id="CLU_047691_4_2_10"/>
<evidence type="ECO:0000256" key="2">
    <source>
        <dbReference type="ARBA" id="ARBA00023015"/>
    </source>
</evidence>
<dbReference type="Gene3D" id="1.10.10.10">
    <property type="entry name" value="Winged helix-like DNA-binding domain superfamily/Winged helix DNA-binding domain"/>
    <property type="match status" value="1"/>
</dbReference>
<keyword evidence="3" id="KW-0731">Sigma factor</keyword>
<evidence type="ECO:0000259" key="5">
    <source>
        <dbReference type="Pfam" id="PF04542"/>
    </source>
</evidence>
<gene>
    <name evidence="7" type="ORF">HMPREF0765_4740</name>
</gene>
<dbReference type="InterPro" id="IPR013325">
    <property type="entry name" value="RNA_pol_sigma_r2"/>
</dbReference>
<dbReference type="GO" id="GO:0016987">
    <property type="term" value="F:sigma factor activity"/>
    <property type="evidence" value="ECO:0007669"/>
    <property type="project" value="UniProtKB-KW"/>
</dbReference>